<sequence>MRTHQMNQAPAAKCAWLKIRSPKANIINEYVGSTSVNKKNGNMRGWWDKRFEQHNDDDSKTEFFAAINEKILSSDSWFVDSYASSHICCNRDLVEGFEEYKDAIVLAGDYKAKGH</sequence>
<accession>A0A1B0BQX2</accession>
<evidence type="ECO:0000313" key="2">
    <source>
        <dbReference type="Proteomes" id="UP000092460"/>
    </source>
</evidence>
<reference evidence="2" key="1">
    <citation type="submission" date="2015-01" db="EMBL/GenBank/DDBJ databases">
        <authorList>
            <person name="Aksoy S."/>
            <person name="Warren W."/>
            <person name="Wilson R.K."/>
        </authorList>
    </citation>
    <scope>NUCLEOTIDE SEQUENCE [LARGE SCALE GENOMIC DNA]</scope>
    <source>
        <strain evidence="2">IAEA</strain>
    </source>
</reference>
<keyword evidence="2" id="KW-1185">Reference proteome</keyword>
<protein>
    <submittedName>
        <fullName evidence="1">Uncharacterized protein</fullName>
    </submittedName>
</protein>
<evidence type="ECO:0000313" key="1">
    <source>
        <dbReference type="EnsemblMetazoa" id="GPPI037792-PA"/>
    </source>
</evidence>
<dbReference type="EMBL" id="JXJN01018838">
    <property type="status" value="NOT_ANNOTATED_CDS"/>
    <property type="molecule type" value="Genomic_DNA"/>
</dbReference>
<dbReference type="AlphaFoldDB" id="A0A1B0BQX2"/>
<name>A0A1B0BQX2_9MUSC</name>
<dbReference type="Proteomes" id="UP000092460">
    <property type="component" value="Unassembled WGS sequence"/>
</dbReference>
<proteinExistence type="predicted"/>
<dbReference type="EnsemblMetazoa" id="GPPI037792-RA">
    <property type="protein sequence ID" value="GPPI037792-PA"/>
    <property type="gene ID" value="GPPI037792"/>
</dbReference>
<dbReference type="VEuPathDB" id="VectorBase:GPPI037792"/>
<reference evidence="1" key="2">
    <citation type="submission" date="2020-05" db="UniProtKB">
        <authorList>
            <consortium name="EnsemblMetazoa"/>
        </authorList>
    </citation>
    <scope>IDENTIFICATION</scope>
    <source>
        <strain evidence="1">IAEA</strain>
    </source>
</reference>
<organism evidence="1 2">
    <name type="scientific">Glossina palpalis gambiensis</name>
    <dbReference type="NCBI Taxonomy" id="67801"/>
    <lineage>
        <taxon>Eukaryota</taxon>
        <taxon>Metazoa</taxon>
        <taxon>Ecdysozoa</taxon>
        <taxon>Arthropoda</taxon>
        <taxon>Hexapoda</taxon>
        <taxon>Insecta</taxon>
        <taxon>Pterygota</taxon>
        <taxon>Neoptera</taxon>
        <taxon>Endopterygota</taxon>
        <taxon>Diptera</taxon>
        <taxon>Brachycera</taxon>
        <taxon>Muscomorpha</taxon>
        <taxon>Hippoboscoidea</taxon>
        <taxon>Glossinidae</taxon>
        <taxon>Glossina</taxon>
    </lineage>
</organism>